<dbReference type="AlphaFoldDB" id="A0A166MMI1"/>
<dbReference type="InParanoid" id="A0A166MMI1"/>
<organism evidence="2 3">
    <name type="scientific">Exidia glandulosa HHB12029</name>
    <dbReference type="NCBI Taxonomy" id="1314781"/>
    <lineage>
        <taxon>Eukaryota</taxon>
        <taxon>Fungi</taxon>
        <taxon>Dikarya</taxon>
        <taxon>Basidiomycota</taxon>
        <taxon>Agaricomycotina</taxon>
        <taxon>Agaricomycetes</taxon>
        <taxon>Auriculariales</taxon>
        <taxon>Exidiaceae</taxon>
        <taxon>Exidia</taxon>
    </lineage>
</organism>
<dbReference type="GO" id="GO:0004674">
    <property type="term" value="F:protein serine/threonine kinase activity"/>
    <property type="evidence" value="ECO:0007669"/>
    <property type="project" value="TreeGrafter"/>
</dbReference>
<dbReference type="SUPFAM" id="SSF56112">
    <property type="entry name" value="Protein kinase-like (PK-like)"/>
    <property type="match status" value="1"/>
</dbReference>
<sequence length="197" mass="22304">MEGGTCVDYFQRNAAADPLHILVQIADALHYLHSREPPIIHGFVRASSVLVSVTDVAYLGNFDFQPLQDPERNFDDSRLDDAGRWTAPEQGISRHHSTKTDVFAFAMLAYELYSGCIPYYDIPERALPQGTMSVWETIATNGRPRRPQHLSLSDDLWALIEHCWDQTPAARPSMRTVAQDLRNLLYVRSSDNRLTSS</sequence>
<dbReference type="InterPro" id="IPR001245">
    <property type="entry name" value="Ser-Thr/Tyr_kinase_cat_dom"/>
</dbReference>
<dbReference type="EMBL" id="KV427052">
    <property type="protein sequence ID" value="KZV78196.1"/>
    <property type="molecule type" value="Genomic_DNA"/>
</dbReference>
<dbReference type="Proteomes" id="UP000077266">
    <property type="component" value="Unassembled WGS sequence"/>
</dbReference>
<keyword evidence="2" id="KW-0418">Kinase</keyword>
<keyword evidence="2" id="KW-0808">Transferase</keyword>
<gene>
    <name evidence="2" type="ORF">EXIGLDRAFT_58631</name>
</gene>
<dbReference type="InterPro" id="IPR011009">
    <property type="entry name" value="Kinase-like_dom_sf"/>
</dbReference>
<dbReference type="InterPro" id="IPR051681">
    <property type="entry name" value="Ser/Thr_Kinases-Pseudokinases"/>
</dbReference>
<dbReference type="PANTHER" id="PTHR44329:SF260">
    <property type="entry name" value="PROTEIN KINASE DOMAIN-CONTAINING PROTEIN"/>
    <property type="match status" value="1"/>
</dbReference>
<dbReference type="STRING" id="1314781.A0A166MMI1"/>
<protein>
    <submittedName>
        <fullName evidence="2">Kinase-like protein</fullName>
    </submittedName>
</protein>
<evidence type="ECO:0000313" key="3">
    <source>
        <dbReference type="Proteomes" id="UP000077266"/>
    </source>
</evidence>
<dbReference type="OrthoDB" id="4062651at2759"/>
<proteinExistence type="predicted"/>
<dbReference type="GO" id="GO:0004713">
    <property type="term" value="F:protein tyrosine kinase activity"/>
    <property type="evidence" value="ECO:0007669"/>
    <property type="project" value="InterPro"/>
</dbReference>
<keyword evidence="3" id="KW-1185">Reference proteome</keyword>
<dbReference type="SMART" id="SM00219">
    <property type="entry name" value="TyrKc"/>
    <property type="match status" value="1"/>
</dbReference>
<dbReference type="Gene3D" id="1.10.510.10">
    <property type="entry name" value="Transferase(Phosphotransferase) domain 1"/>
    <property type="match status" value="1"/>
</dbReference>
<dbReference type="InterPro" id="IPR000719">
    <property type="entry name" value="Prot_kinase_dom"/>
</dbReference>
<dbReference type="InterPro" id="IPR020635">
    <property type="entry name" value="Tyr_kinase_cat_dom"/>
</dbReference>
<accession>A0A166MMI1</accession>
<evidence type="ECO:0000259" key="1">
    <source>
        <dbReference type="PROSITE" id="PS50011"/>
    </source>
</evidence>
<dbReference type="PROSITE" id="PS50011">
    <property type="entry name" value="PROTEIN_KINASE_DOM"/>
    <property type="match status" value="1"/>
</dbReference>
<reference evidence="2 3" key="1">
    <citation type="journal article" date="2016" name="Mol. Biol. Evol.">
        <title>Comparative Genomics of Early-Diverging Mushroom-Forming Fungi Provides Insights into the Origins of Lignocellulose Decay Capabilities.</title>
        <authorList>
            <person name="Nagy L.G."/>
            <person name="Riley R."/>
            <person name="Tritt A."/>
            <person name="Adam C."/>
            <person name="Daum C."/>
            <person name="Floudas D."/>
            <person name="Sun H."/>
            <person name="Yadav J.S."/>
            <person name="Pangilinan J."/>
            <person name="Larsson K.H."/>
            <person name="Matsuura K."/>
            <person name="Barry K."/>
            <person name="Labutti K."/>
            <person name="Kuo R."/>
            <person name="Ohm R.A."/>
            <person name="Bhattacharya S.S."/>
            <person name="Shirouzu T."/>
            <person name="Yoshinaga Y."/>
            <person name="Martin F.M."/>
            <person name="Grigoriev I.V."/>
            <person name="Hibbett D.S."/>
        </authorList>
    </citation>
    <scope>NUCLEOTIDE SEQUENCE [LARGE SCALE GENOMIC DNA]</scope>
    <source>
        <strain evidence="2 3">HHB12029</strain>
    </source>
</reference>
<dbReference type="PANTHER" id="PTHR44329">
    <property type="entry name" value="SERINE/THREONINE-PROTEIN KINASE TNNI3K-RELATED"/>
    <property type="match status" value="1"/>
</dbReference>
<name>A0A166MMI1_EXIGL</name>
<feature type="domain" description="Protein kinase" evidence="1">
    <location>
        <begin position="1"/>
        <end position="185"/>
    </location>
</feature>
<dbReference type="Pfam" id="PF07714">
    <property type="entry name" value="PK_Tyr_Ser-Thr"/>
    <property type="match status" value="1"/>
</dbReference>
<dbReference type="GO" id="GO:0005524">
    <property type="term" value="F:ATP binding"/>
    <property type="evidence" value="ECO:0007669"/>
    <property type="project" value="InterPro"/>
</dbReference>
<evidence type="ECO:0000313" key="2">
    <source>
        <dbReference type="EMBL" id="KZV78196.1"/>
    </source>
</evidence>